<keyword evidence="4" id="KW-1185">Reference proteome</keyword>
<keyword evidence="1" id="KW-0812">Transmembrane</keyword>
<dbReference type="EMBL" id="QGGV01000013">
    <property type="protein sequence ID" value="PWK53605.1"/>
    <property type="molecule type" value="Genomic_DNA"/>
</dbReference>
<reference evidence="3 4" key="1">
    <citation type="submission" date="2018-05" db="EMBL/GenBank/DDBJ databases">
        <title>Genomic Encyclopedia of Type Strains, Phase IV (KMG-IV): sequencing the most valuable type-strain genomes for metagenomic binning, comparative biology and taxonomic classification.</title>
        <authorList>
            <person name="Goeker M."/>
        </authorList>
    </citation>
    <scope>NUCLEOTIDE SEQUENCE [LARGE SCALE GENOMIC DNA]</scope>
    <source>
        <strain evidence="3 4">DSM 103371</strain>
    </source>
</reference>
<dbReference type="RefSeq" id="WP_109761059.1">
    <property type="nucleotide sequence ID" value="NZ_CP034588.1"/>
</dbReference>
<dbReference type="AlphaFoldDB" id="A0A316FZN7"/>
<organism evidence="3 4">
    <name type="scientific">Silicimonas algicola</name>
    <dbReference type="NCBI Taxonomy" id="1826607"/>
    <lineage>
        <taxon>Bacteria</taxon>
        <taxon>Pseudomonadati</taxon>
        <taxon>Pseudomonadota</taxon>
        <taxon>Alphaproteobacteria</taxon>
        <taxon>Rhodobacterales</taxon>
        <taxon>Paracoccaceae</taxon>
    </lineage>
</organism>
<feature type="transmembrane region" description="Helical" evidence="1">
    <location>
        <begin position="37"/>
        <end position="56"/>
    </location>
</feature>
<keyword evidence="1" id="KW-0472">Membrane</keyword>
<sequence>MTNRLTGLIGLVFAITYGFTGAGISSRLKADPLGPDAFPVLLAVVLGLFCLALVIWPGSDASEQLPVSRSATIRAIIAVLVMVIYGIVLEYLGFIISSTLLVAVLVVLKRGTLLQAGTTGVASSVVLYLLFDRIFGLPLPTGAVIERLSQS</sequence>
<evidence type="ECO:0000313" key="3">
    <source>
        <dbReference type="EMBL" id="PWK53605.1"/>
    </source>
</evidence>
<feature type="domain" description="DUF1468" evidence="2">
    <location>
        <begin position="7"/>
        <end position="140"/>
    </location>
</feature>
<evidence type="ECO:0000256" key="1">
    <source>
        <dbReference type="SAM" id="Phobius"/>
    </source>
</evidence>
<proteinExistence type="predicted"/>
<dbReference type="InterPro" id="IPR009936">
    <property type="entry name" value="DUF1468"/>
</dbReference>
<accession>A0A316FZN7</accession>
<dbReference type="Pfam" id="PF07331">
    <property type="entry name" value="TctB"/>
    <property type="match status" value="1"/>
</dbReference>
<name>A0A316FZN7_9RHOB</name>
<dbReference type="KEGG" id="salo:EF888_15000"/>
<comment type="caution">
    <text evidence="3">The sequence shown here is derived from an EMBL/GenBank/DDBJ whole genome shotgun (WGS) entry which is preliminary data.</text>
</comment>
<dbReference type="OrthoDB" id="5519430at2"/>
<gene>
    <name evidence="3" type="ORF">C8D95_113130</name>
</gene>
<evidence type="ECO:0000313" key="4">
    <source>
        <dbReference type="Proteomes" id="UP000245390"/>
    </source>
</evidence>
<protein>
    <submittedName>
        <fullName evidence="3">Putative tricarboxylic transport membrane protein</fullName>
    </submittedName>
</protein>
<feature type="transmembrane region" description="Helical" evidence="1">
    <location>
        <begin position="77"/>
        <end position="107"/>
    </location>
</feature>
<feature type="transmembrane region" description="Helical" evidence="1">
    <location>
        <begin position="113"/>
        <end position="131"/>
    </location>
</feature>
<evidence type="ECO:0000259" key="2">
    <source>
        <dbReference type="Pfam" id="PF07331"/>
    </source>
</evidence>
<keyword evidence="1" id="KW-1133">Transmembrane helix</keyword>
<dbReference type="Proteomes" id="UP000245390">
    <property type="component" value="Unassembled WGS sequence"/>
</dbReference>